<reference evidence="1 2" key="1">
    <citation type="submission" date="2019-03" db="EMBL/GenBank/DDBJ databases">
        <title>Diversity of the mouse oral microbiome.</title>
        <authorList>
            <person name="Joseph S."/>
            <person name="Aduse-Opoku J."/>
            <person name="Curtis M."/>
            <person name="Wade W."/>
            <person name="Hashim A."/>
        </authorList>
    </citation>
    <scope>NUCLEOTIDE SEQUENCE [LARGE SCALE GENOMIC DNA]</scope>
    <source>
        <strain evidence="1 2">WT12</strain>
    </source>
</reference>
<dbReference type="Pfam" id="PF05944">
    <property type="entry name" value="Phage_term_smal"/>
    <property type="match status" value="1"/>
</dbReference>
<dbReference type="Proteomes" id="UP000297396">
    <property type="component" value="Unassembled WGS sequence"/>
</dbReference>
<sequence>MGRISPARAHFLRVTAENETAQSPQKSLAGLKGYDLVLASLNVHKRSLKQLQSTERKIAFKRQVFPEYQPWIDGALNAGTGAQDAVLMTMLVWAIDIDAFDTALKIARYALFHDLVMPEQFNRTTACVVVEEIAAKATKARETQQPFEANVLVQVNELITAFDADMPDPVRAKLLRELAELIEEHEPENALAYYARAIELDGNCGAKGLRSRLEKKLAKLTDSEKTEQ</sequence>
<evidence type="ECO:0000313" key="1">
    <source>
        <dbReference type="EMBL" id="TFV13291.1"/>
    </source>
</evidence>
<dbReference type="InterPro" id="IPR010270">
    <property type="entry name" value="Phage_P2_GpM"/>
</dbReference>
<proteinExistence type="predicted"/>
<dbReference type="EMBL" id="SPPA01000001">
    <property type="protein sequence ID" value="TFV13291.1"/>
    <property type="molecule type" value="Genomic_DNA"/>
</dbReference>
<dbReference type="GO" id="GO:0003677">
    <property type="term" value="F:DNA binding"/>
    <property type="evidence" value="ECO:0007669"/>
    <property type="project" value="InterPro"/>
</dbReference>
<evidence type="ECO:0000313" key="2">
    <source>
        <dbReference type="Proteomes" id="UP000297396"/>
    </source>
</evidence>
<accession>A0A4Y9K582</accession>
<dbReference type="OrthoDB" id="8562788at2"/>
<dbReference type="RefSeq" id="WP_135053858.1">
    <property type="nucleotide sequence ID" value="NZ_JADGLC010000001.1"/>
</dbReference>
<name>A0A4Y9K582_9PAST</name>
<organism evidence="1 2">
    <name type="scientific">Muribacter muris</name>
    <dbReference type="NCBI Taxonomy" id="67855"/>
    <lineage>
        <taxon>Bacteria</taxon>
        <taxon>Pseudomonadati</taxon>
        <taxon>Pseudomonadota</taxon>
        <taxon>Gammaproteobacteria</taxon>
        <taxon>Pasteurellales</taxon>
        <taxon>Pasteurellaceae</taxon>
        <taxon>Muribacter</taxon>
    </lineage>
</organism>
<dbReference type="GO" id="GO:0004519">
    <property type="term" value="F:endonuclease activity"/>
    <property type="evidence" value="ECO:0007669"/>
    <property type="project" value="InterPro"/>
</dbReference>
<dbReference type="AlphaFoldDB" id="A0A4Y9K582"/>
<protein>
    <submittedName>
        <fullName evidence="1">Terminase</fullName>
    </submittedName>
</protein>
<comment type="caution">
    <text evidence="1">The sequence shown here is derived from an EMBL/GenBank/DDBJ whole genome shotgun (WGS) entry which is preliminary data.</text>
</comment>
<gene>
    <name evidence="1" type="ORF">E4T80_00155</name>
</gene>